<evidence type="ECO:0000256" key="8">
    <source>
        <dbReference type="ARBA" id="ARBA00022989"/>
    </source>
</evidence>
<dbReference type="SMART" id="SM00388">
    <property type="entry name" value="HisKA"/>
    <property type="match status" value="1"/>
</dbReference>
<dbReference type="InterPro" id="IPR005467">
    <property type="entry name" value="His_kinase_dom"/>
</dbReference>
<dbReference type="InterPro" id="IPR036890">
    <property type="entry name" value="HATPase_C_sf"/>
</dbReference>
<dbReference type="SMART" id="SM00387">
    <property type="entry name" value="HATPase_c"/>
    <property type="match status" value="1"/>
</dbReference>
<evidence type="ECO:0000259" key="12">
    <source>
        <dbReference type="PROSITE" id="PS50109"/>
    </source>
</evidence>
<keyword evidence="6 11" id="KW-0812">Transmembrane</keyword>
<name>A0A0G3EJI8_9BURK</name>
<dbReference type="InterPro" id="IPR050428">
    <property type="entry name" value="TCS_sensor_his_kinase"/>
</dbReference>
<evidence type="ECO:0000256" key="10">
    <source>
        <dbReference type="ARBA" id="ARBA00023136"/>
    </source>
</evidence>
<evidence type="ECO:0000256" key="11">
    <source>
        <dbReference type="SAM" id="Phobius"/>
    </source>
</evidence>
<feature type="transmembrane region" description="Helical" evidence="11">
    <location>
        <begin position="17"/>
        <end position="41"/>
    </location>
</feature>
<organism evidence="14 15">
    <name type="scientific">Pandoraea thiooxydans</name>
    <dbReference type="NCBI Taxonomy" id="445709"/>
    <lineage>
        <taxon>Bacteria</taxon>
        <taxon>Pseudomonadati</taxon>
        <taxon>Pseudomonadota</taxon>
        <taxon>Betaproteobacteria</taxon>
        <taxon>Burkholderiales</taxon>
        <taxon>Burkholderiaceae</taxon>
        <taxon>Pandoraea</taxon>
    </lineage>
</organism>
<dbReference type="KEGG" id="ptx:ABW99_02120"/>
<dbReference type="PROSITE" id="PS50109">
    <property type="entry name" value="HIS_KIN"/>
    <property type="match status" value="1"/>
</dbReference>
<evidence type="ECO:0000256" key="9">
    <source>
        <dbReference type="ARBA" id="ARBA00023012"/>
    </source>
</evidence>
<keyword evidence="4" id="KW-0597">Phosphoprotein</keyword>
<dbReference type="Pfam" id="PF00512">
    <property type="entry name" value="HisKA"/>
    <property type="match status" value="1"/>
</dbReference>
<dbReference type="CDD" id="cd00075">
    <property type="entry name" value="HATPase"/>
    <property type="match status" value="1"/>
</dbReference>
<dbReference type="InterPro" id="IPR003594">
    <property type="entry name" value="HATPase_dom"/>
</dbReference>
<dbReference type="RefSeq" id="WP_047212740.1">
    <property type="nucleotide sequence ID" value="NZ_CP011568.3"/>
</dbReference>
<dbReference type="InterPro" id="IPR004358">
    <property type="entry name" value="Sig_transdc_His_kin-like_C"/>
</dbReference>
<evidence type="ECO:0000256" key="2">
    <source>
        <dbReference type="ARBA" id="ARBA00004141"/>
    </source>
</evidence>
<feature type="domain" description="HAMP" evidence="13">
    <location>
        <begin position="176"/>
        <end position="228"/>
    </location>
</feature>
<evidence type="ECO:0000256" key="5">
    <source>
        <dbReference type="ARBA" id="ARBA00022679"/>
    </source>
</evidence>
<dbReference type="SUPFAM" id="SSF55874">
    <property type="entry name" value="ATPase domain of HSP90 chaperone/DNA topoisomerase II/histidine kinase"/>
    <property type="match status" value="1"/>
</dbReference>
<evidence type="ECO:0000256" key="4">
    <source>
        <dbReference type="ARBA" id="ARBA00022553"/>
    </source>
</evidence>
<dbReference type="STRING" id="445709.ABW99_02120"/>
<dbReference type="EMBL" id="CP011568">
    <property type="protein sequence ID" value="AKJ67203.1"/>
    <property type="molecule type" value="Genomic_DNA"/>
</dbReference>
<dbReference type="EC" id="2.7.13.3" evidence="3"/>
<dbReference type="InterPro" id="IPR036097">
    <property type="entry name" value="HisK_dim/P_sf"/>
</dbReference>
<dbReference type="GO" id="GO:0000155">
    <property type="term" value="F:phosphorelay sensor kinase activity"/>
    <property type="evidence" value="ECO:0007669"/>
    <property type="project" value="InterPro"/>
</dbReference>
<sequence length="461" mass="50297">MDGAESRLTNRSLFRRMAVYLSATILGVGLLGAGLSFFSAFEQARDLQDDQLKQIAWLFPAGEMAEQLTDGVLRGDADEAARILIFRVQPGLPSHDKADKLPLRVAGTLPDGWHTVTAHHDTWRVYLRTLKGSERIAVAQRTEARDDIARRSGWLTLFPLLGLIPVLILIAALLVRFFLKSITRLSRQVDEMGDTNLTPLSRQGVPSEILPFVRSINRLLERLALSLEQQRRFVADAAHELRTPVAALTIQVENLGQVDLPAPARERLKSVAGGLKRMRVLLEQLLELARFQAKPEMIDERFDATLLTKQVIGDLLPLAEAKGVDLGMIHMDALTMRGRADDLGSILRNALDNAIRYTPQGGRIDVSLRRDATGAAVLEVRDTGPGIPADMLTRVFDPFYRVLGTGEAGSGLGLAIVRSAAARLHGQVSAANAVDGQGGLIVRFVQPPALVAYRAGRSSAG</sequence>
<protein>
    <recommendedName>
        <fullName evidence="3">histidine kinase</fullName>
        <ecNumber evidence="3">2.7.13.3</ecNumber>
    </recommendedName>
</protein>
<keyword evidence="5" id="KW-0808">Transferase</keyword>
<dbReference type="PANTHER" id="PTHR45436">
    <property type="entry name" value="SENSOR HISTIDINE KINASE YKOH"/>
    <property type="match status" value="1"/>
</dbReference>
<keyword evidence="15" id="KW-1185">Reference proteome</keyword>
<evidence type="ECO:0000313" key="15">
    <source>
        <dbReference type="Proteomes" id="UP000036700"/>
    </source>
</evidence>
<dbReference type="PATRIC" id="fig|445709.3.peg.462"/>
<comment type="subcellular location">
    <subcellularLocation>
        <location evidence="2">Membrane</location>
        <topology evidence="2">Multi-pass membrane protein</topology>
    </subcellularLocation>
</comment>
<dbReference type="GO" id="GO:0005886">
    <property type="term" value="C:plasma membrane"/>
    <property type="evidence" value="ECO:0007669"/>
    <property type="project" value="TreeGrafter"/>
</dbReference>
<dbReference type="SUPFAM" id="SSF47384">
    <property type="entry name" value="Homodimeric domain of signal transducing histidine kinase"/>
    <property type="match status" value="1"/>
</dbReference>
<reference evidence="15" key="1">
    <citation type="submission" date="2015-06" db="EMBL/GenBank/DDBJ databases">
        <authorList>
            <person name="Lim Y.L."/>
            <person name="Ee R."/>
            <person name="Yong D."/>
            <person name="How K.Y."/>
            <person name="Yin W.F."/>
            <person name="Chan K.G."/>
        </authorList>
    </citation>
    <scope>NUCLEOTIDE SEQUENCE [LARGE SCALE GENOMIC DNA]</scope>
    <source>
        <strain evidence="15">DSM 25325</strain>
    </source>
</reference>
<dbReference type="Gene3D" id="1.10.287.130">
    <property type="match status" value="1"/>
</dbReference>
<evidence type="ECO:0000256" key="6">
    <source>
        <dbReference type="ARBA" id="ARBA00022692"/>
    </source>
</evidence>
<dbReference type="PRINTS" id="PR00344">
    <property type="entry name" value="BCTRLSENSOR"/>
</dbReference>
<keyword evidence="8 11" id="KW-1133">Transmembrane helix</keyword>
<dbReference type="OrthoDB" id="8554694at2"/>
<keyword evidence="10 11" id="KW-0472">Membrane</keyword>
<proteinExistence type="predicted"/>
<keyword evidence="7" id="KW-0418">Kinase</keyword>
<comment type="catalytic activity">
    <reaction evidence="1">
        <text>ATP + protein L-histidine = ADP + protein N-phospho-L-histidine.</text>
        <dbReference type="EC" id="2.7.13.3"/>
    </reaction>
</comment>
<feature type="transmembrane region" description="Helical" evidence="11">
    <location>
        <begin position="157"/>
        <end position="179"/>
    </location>
</feature>
<dbReference type="Proteomes" id="UP000036700">
    <property type="component" value="Chromosome"/>
</dbReference>
<evidence type="ECO:0000256" key="7">
    <source>
        <dbReference type="ARBA" id="ARBA00022777"/>
    </source>
</evidence>
<dbReference type="PROSITE" id="PS50885">
    <property type="entry name" value="HAMP"/>
    <property type="match status" value="1"/>
</dbReference>
<gene>
    <name evidence="14" type="ORF">ABW99_02120</name>
</gene>
<dbReference type="CDD" id="cd00082">
    <property type="entry name" value="HisKA"/>
    <property type="match status" value="1"/>
</dbReference>
<evidence type="ECO:0000313" key="14">
    <source>
        <dbReference type="EMBL" id="AKJ67203.1"/>
    </source>
</evidence>
<dbReference type="Pfam" id="PF02518">
    <property type="entry name" value="HATPase_c"/>
    <property type="match status" value="1"/>
</dbReference>
<feature type="domain" description="Histidine kinase" evidence="12">
    <location>
        <begin position="236"/>
        <end position="450"/>
    </location>
</feature>
<dbReference type="Gene3D" id="3.30.565.10">
    <property type="entry name" value="Histidine kinase-like ATPase, C-terminal domain"/>
    <property type="match status" value="1"/>
</dbReference>
<dbReference type="PANTHER" id="PTHR45436:SF15">
    <property type="entry name" value="SENSOR HISTIDINE KINASE CUSS"/>
    <property type="match status" value="1"/>
</dbReference>
<accession>A0A0G3EJI8</accession>
<keyword evidence="9" id="KW-0902">Two-component regulatory system</keyword>
<evidence type="ECO:0000259" key="13">
    <source>
        <dbReference type="PROSITE" id="PS50885"/>
    </source>
</evidence>
<evidence type="ECO:0000256" key="1">
    <source>
        <dbReference type="ARBA" id="ARBA00000085"/>
    </source>
</evidence>
<dbReference type="InterPro" id="IPR003661">
    <property type="entry name" value="HisK_dim/P_dom"/>
</dbReference>
<evidence type="ECO:0000256" key="3">
    <source>
        <dbReference type="ARBA" id="ARBA00012438"/>
    </source>
</evidence>
<dbReference type="InterPro" id="IPR003660">
    <property type="entry name" value="HAMP_dom"/>
</dbReference>
<dbReference type="AlphaFoldDB" id="A0A0G3EJI8"/>